<name>A0A7L5AQB4_9MICO</name>
<dbReference type="AlphaFoldDB" id="A0A7L5AQB4"/>
<sequence length="147" mass="15691">MVPDFTIPISFTTDTGNAVTCSIDLFNGETNYAETGTAAVDYLRAQGWTGVGQSIYSAAINYENDPAWVASYKEGWAPVSSAEIQRGAWLRATDALTHDQSGQPDKPPAKLPAWAEDLPGLVPDVTEGTPCSEITGEPGSKPRNFPN</sequence>
<dbReference type="EMBL" id="CP017146">
    <property type="protein sequence ID" value="QHO70569.1"/>
    <property type="molecule type" value="Genomic_DNA"/>
</dbReference>
<accession>A0A7L5AQB4</accession>
<dbReference type="KEGG" id="mant:BHD05_13830"/>
<organism evidence="2 3">
    <name type="scientific">Marisediminicola antarctica</name>
    <dbReference type="NCBI Taxonomy" id="674079"/>
    <lineage>
        <taxon>Bacteria</taxon>
        <taxon>Bacillati</taxon>
        <taxon>Actinomycetota</taxon>
        <taxon>Actinomycetes</taxon>
        <taxon>Micrococcales</taxon>
        <taxon>Microbacteriaceae</taxon>
        <taxon>Marisediminicola</taxon>
    </lineage>
</organism>
<evidence type="ECO:0000256" key="1">
    <source>
        <dbReference type="SAM" id="MobiDB-lite"/>
    </source>
</evidence>
<dbReference type="Proteomes" id="UP000464507">
    <property type="component" value="Chromosome"/>
</dbReference>
<protein>
    <submittedName>
        <fullName evidence="2">Uncharacterized protein</fullName>
    </submittedName>
</protein>
<evidence type="ECO:0000313" key="3">
    <source>
        <dbReference type="Proteomes" id="UP000464507"/>
    </source>
</evidence>
<gene>
    <name evidence="2" type="ORF">BHD05_13830</name>
</gene>
<proteinExistence type="predicted"/>
<evidence type="ECO:0000313" key="2">
    <source>
        <dbReference type="EMBL" id="QHO70569.1"/>
    </source>
</evidence>
<reference evidence="2 3" key="1">
    <citation type="submission" date="2016-09" db="EMBL/GenBank/DDBJ databases">
        <title>Complete genome sequence of microbes from the polar regions.</title>
        <authorList>
            <person name="Liao L."/>
            <person name="Chen B."/>
        </authorList>
    </citation>
    <scope>NUCLEOTIDE SEQUENCE [LARGE SCALE GENOMIC DNA]</scope>
    <source>
        <strain evidence="2 3">ZS314</strain>
    </source>
</reference>
<keyword evidence="3" id="KW-1185">Reference proteome</keyword>
<feature type="region of interest" description="Disordered" evidence="1">
    <location>
        <begin position="96"/>
        <end position="147"/>
    </location>
</feature>